<dbReference type="EMBL" id="CAJNOR010003384">
    <property type="protein sequence ID" value="CAF1408448.1"/>
    <property type="molecule type" value="Genomic_DNA"/>
</dbReference>
<keyword evidence="5" id="KW-1185">Reference proteome</keyword>
<keyword evidence="1" id="KW-0732">Signal</keyword>
<organism evidence="3 6">
    <name type="scientific">Adineta ricciae</name>
    <name type="common">Rotifer</name>
    <dbReference type="NCBI Taxonomy" id="249248"/>
    <lineage>
        <taxon>Eukaryota</taxon>
        <taxon>Metazoa</taxon>
        <taxon>Spiralia</taxon>
        <taxon>Gnathifera</taxon>
        <taxon>Rotifera</taxon>
        <taxon>Eurotatoria</taxon>
        <taxon>Bdelloidea</taxon>
        <taxon>Adinetida</taxon>
        <taxon>Adinetidae</taxon>
        <taxon>Adineta</taxon>
    </lineage>
</organism>
<dbReference type="OrthoDB" id="6138780at2759"/>
<protein>
    <recommendedName>
        <fullName evidence="2">Ig-like domain-containing protein</fullName>
    </recommendedName>
</protein>
<dbReference type="InterPro" id="IPR007110">
    <property type="entry name" value="Ig-like_dom"/>
</dbReference>
<dbReference type="InterPro" id="IPR036179">
    <property type="entry name" value="Ig-like_dom_sf"/>
</dbReference>
<dbReference type="SUPFAM" id="SSF48726">
    <property type="entry name" value="Immunoglobulin"/>
    <property type="match status" value="2"/>
</dbReference>
<reference evidence="3" key="1">
    <citation type="submission" date="2021-02" db="EMBL/GenBank/DDBJ databases">
        <authorList>
            <person name="Nowell W R."/>
        </authorList>
    </citation>
    <scope>NUCLEOTIDE SEQUENCE</scope>
</reference>
<dbReference type="InterPro" id="IPR003599">
    <property type="entry name" value="Ig_sub"/>
</dbReference>
<dbReference type="Proteomes" id="UP000663828">
    <property type="component" value="Unassembled WGS sequence"/>
</dbReference>
<name>A0A815AQM0_ADIRI</name>
<sequence length="244" mass="28143">MSYSFLTFFYLTILIGLTTSSTLLNQLRKHKTITFQSKFSSPKEIQIVENTKFNLTCLFLSNFPQIDIFWLHNGTLIQSFLSKTKENEDENSFLAVSIVSTISIEKVHFDMNGFYQCIGVHQEIYAQQTFTVNLNVNEKSDVYSIPTNFIKDSSFIVHSTQALFEPRKSLSLFCRVGAQQKQCRIQWFNPNDELINTLGENTDLDITNATFEINMGLYTCEICCTDRCQKLTSFVYPAEEDEQK</sequence>
<gene>
    <name evidence="3" type="ORF">EDS130_LOCUS28458</name>
    <name evidence="4" type="ORF">XAT740_LOCUS34535</name>
</gene>
<dbReference type="AlphaFoldDB" id="A0A815AQM0"/>
<evidence type="ECO:0000259" key="2">
    <source>
        <dbReference type="PROSITE" id="PS50835"/>
    </source>
</evidence>
<evidence type="ECO:0000313" key="5">
    <source>
        <dbReference type="Proteomes" id="UP000663828"/>
    </source>
</evidence>
<dbReference type="CDD" id="cd00096">
    <property type="entry name" value="Ig"/>
    <property type="match status" value="1"/>
</dbReference>
<dbReference type="Proteomes" id="UP000663852">
    <property type="component" value="Unassembled WGS sequence"/>
</dbReference>
<comment type="caution">
    <text evidence="3">The sequence shown here is derived from an EMBL/GenBank/DDBJ whole genome shotgun (WGS) entry which is preliminary data.</text>
</comment>
<evidence type="ECO:0000256" key="1">
    <source>
        <dbReference type="SAM" id="SignalP"/>
    </source>
</evidence>
<dbReference type="Gene3D" id="2.60.40.10">
    <property type="entry name" value="Immunoglobulins"/>
    <property type="match status" value="1"/>
</dbReference>
<proteinExistence type="predicted"/>
<feature type="domain" description="Ig-like" evidence="2">
    <location>
        <begin position="146"/>
        <end position="222"/>
    </location>
</feature>
<dbReference type="InterPro" id="IPR013783">
    <property type="entry name" value="Ig-like_fold"/>
</dbReference>
<evidence type="ECO:0000313" key="3">
    <source>
        <dbReference type="EMBL" id="CAF1259944.1"/>
    </source>
</evidence>
<accession>A0A815AQM0</accession>
<dbReference type="SMART" id="SM00409">
    <property type="entry name" value="IG"/>
    <property type="match status" value="2"/>
</dbReference>
<dbReference type="PROSITE" id="PS50835">
    <property type="entry name" value="IG_LIKE"/>
    <property type="match status" value="2"/>
</dbReference>
<evidence type="ECO:0000313" key="6">
    <source>
        <dbReference type="Proteomes" id="UP000663852"/>
    </source>
</evidence>
<feature type="chain" id="PRO_5036226867" description="Ig-like domain-containing protein" evidence="1">
    <location>
        <begin position="21"/>
        <end position="244"/>
    </location>
</feature>
<evidence type="ECO:0000313" key="4">
    <source>
        <dbReference type="EMBL" id="CAF1408448.1"/>
    </source>
</evidence>
<feature type="signal peptide" evidence="1">
    <location>
        <begin position="1"/>
        <end position="20"/>
    </location>
</feature>
<dbReference type="EMBL" id="CAJNOJ010000185">
    <property type="protein sequence ID" value="CAF1259944.1"/>
    <property type="molecule type" value="Genomic_DNA"/>
</dbReference>
<dbReference type="Pfam" id="PF13927">
    <property type="entry name" value="Ig_3"/>
    <property type="match status" value="1"/>
</dbReference>
<feature type="domain" description="Ig-like" evidence="2">
    <location>
        <begin position="31"/>
        <end position="133"/>
    </location>
</feature>